<reference evidence="1 2" key="1">
    <citation type="journal article" date="2015" name="Proc. Natl. Acad. Sci. U.S.A.">
        <title>The resurrection genome of Boea hygrometrica: A blueprint for survival of dehydration.</title>
        <authorList>
            <person name="Xiao L."/>
            <person name="Yang G."/>
            <person name="Zhang L."/>
            <person name="Yang X."/>
            <person name="Zhao S."/>
            <person name="Ji Z."/>
            <person name="Zhou Q."/>
            <person name="Hu M."/>
            <person name="Wang Y."/>
            <person name="Chen M."/>
            <person name="Xu Y."/>
            <person name="Jin H."/>
            <person name="Xiao X."/>
            <person name="Hu G."/>
            <person name="Bao F."/>
            <person name="Hu Y."/>
            <person name="Wan P."/>
            <person name="Li L."/>
            <person name="Deng X."/>
            <person name="Kuang T."/>
            <person name="Xiang C."/>
            <person name="Zhu J.K."/>
            <person name="Oliver M.J."/>
            <person name="He Y."/>
        </authorList>
    </citation>
    <scope>NUCLEOTIDE SEQUENCE [LARGE SCALE GENOMIC DNA]</scope>
    <source>
        <strain evidence="2">cv. XS01</strain>
    </source>
</reference>
<evidence type="ECO:0000313" key="1">
    <source>
        <dbReference type="EMBL" id="KZV23893.1"/>
    </source>
</evidence>
<dbReference type="EMBL" id="KV013351">
    <property type="protein sequence ID" value="KZV23893.1"/>
    <property type="molecule type" value="Genomic_DNA"/>
</dbReference>
<sequence>MNKMQMLCMRIRDNSRRLQPRDGAKELNAQLNGKSATEYVATVSVGHVGATHSPLLAHPHQMHQQPNL</sequence>
<dbReference type="Proteomes" id="UP000250235">
    <property type="component" value="Unassembled WGS sequence"/>
</dbReference>
<proteinExistence type="predicted"/>
<protein>
    <submittedName>
        <fullName evidence="1">Uncharacterized protein</fullName>
    </submittedName>
</protein>
<accession>A0A2Z7AR22</accession>
<dbReference type="AlphaFoldDB" id="A0A2Z7AR22"/>
<keyword evidence="2" id="KW-1185">Reference proteome</keyword>
<evidence type="ECO:0000313" key="2">
    <source>
        <dbReference type="Proteomes" id="UP000250235"/>
    </source>
</evidence>
<gene>
    <name evidence="1" type="ORF">F511_18018</name>
</gene>
<name>A0A2Z7AR22_9LAMI</name>
<organism evidence="1 2">
    <name type="scientific">Dorcoceras hygrometricum</name>
    <dbReference type="NCBI Taxonomy" id="472368"/>
    <lineage>
        <taxon>Eukaryota</taxon>
        <taxon>Viridiplantae</taxon>
        <taxon>Streptophyta</taxon>
        <taxon>Embryophyta</taxon>
        <taxon>Tracheophyta</taxon>
        <taxon>Spermatophyta</taxon>
        <taxon>Magnoliopsida</taxon>
        <taxon>eudicotyledons</taxon>
        <taxon>Gunneridae</taxon>
        <taxon>Pentapetalae</taxon>
        <taxon>asterids</taxon>
        <taxon>lamiids</taxon>
        <taxon>Lamiales</taxon>
        <taxon>Gesneriaceae</taxon>
        <taxon>Didymocarpoideae</taxon>
        <taxon>Trichosporeae</taxon>
        <taxon>Loxocarpinae</taxon>
        <taxon>Dorcoceras</taxon>
    </lineage>
</organism>